<dbReference type="Pfam" id="PF01476">
    <property type="entry name" value="LysM"/>
    <property type="match status" value="1"/>
</dbReference>
<keyword evidence="4" id="KW-1185">Reference proteome</keyword>
<feature type="transmembrane region" description="Helical" evidence="1">
    <location>
        <begin position="27"/>
        <end position="49"/>
    </location>
</feature>
<dbReference type="Proteomes" id="UP000037397">
    <property type="component" value="Unassembled WGS sequence"/>
</dbReference>
<protein>
    <recommendedName>
        <fullName evidence="2">LysM domain-containing protein</fullName>
    </recommendedName>
</protein>
<feature type="domain" description="LysM" evidence="2">
    <location>
        <begin position="59"/>
        <end position="106"/>
    </location>
</feature>
<dbReference type="InterPro" id="IPR036779">
    <property type="entry name" value="LysM_dom_sf"/>
</dbReference>
<dbReference type="Gene3D" id="3.10.350.10">
    <property type="entry name" value="LysM domain"/>
    <property type="match status" value="1"/>
</dbReference>
<sequence>MRHLRVVPDLLTRAGQPRLRLTARGRLVLALAGVIAALGVIMASAAIAAGPTPSTSTVTVAEGQTLSEIAHARLPELPVGEAVVRFQLANGLSSLEVNAGQTLVVPSGS</sequence>
<accession>A0A0L6CNL7</accession>
<name>A0A0L6CNL7_9MICO</name>
<evidence type="ECO:0000313" key="4">
    <source>
        <dbReference type="Proteomes" id="UP000037397"/>
    </source>
</evidence>
<keyword evidence="1" id="KW-0812">Transmembrane</keyword>
<dbReference type="AlphaFoldDB" id="A0A0L6CNL7"/>
<organism evidence="3 4">
    <name type="scientific">Luteipulveratus halotolerans</name>
    <dbReference type="NCBI Taxonomy" id="1631356"/>
    <lineage>
        <taxon>Bacteria</taxon>
        <taxon>Bacillati</taxon>
        <taxon>Actinomycetota</taxon>
        <taxon>Actinomycetes</taxon>
        <taxon>Micrococcales</taxon>
        <taxon>Dermacoccaceae</taxon>
        <taxon>Luteipulveratus</taxon>
    </lineage>
</organism>
<gene>
    <name evidence="3" type="ORF">VV01_06265</name>
</gene>
<proteinExistence type="predicted"/>
<evidence type="ECO:0000313" key="3">
    <source>
        <dbReference type="EMBL" id="KNX39245.1"/>
    </source>
</evidence>
<dbReference type="EMBL" id="LAIR01000002">
    <property type="protein sequence ID" value="KNX39245.1"/>
    <property type="molecule type" value="Genomic_DNA"/>
</dbReference>
<keyword evidence="1" id="KW-0472">Membrane</keyword>
<evidence type="ECO:0000259" key="2">
    <source>
        <dbReference type="Pfam" id="PF01476"/>
    </source>
</evidence>
<evidence type="ECO:0000256" key="1">
    <source>
        <dbReference type="SAM" id="Phobius"/>
    </source>
</evidence>
<keyword evidence="1" id="KW-1133">Transmembrane helix</keyword>
<dbReference type="InterPro" id="IPR018392">
    <property type="entry name" value="LysM"/>
</dbReference>
<dbReference type="STRING" id="1631356.VV01_06265"/>
<reference evidence="4" key="1">
    <citation type="submission" date="2015-03" db="EMBL/GenBank/DDBJ databases">
        <title>Luteipulveratus halotolerans sp. nov., a novel actinobacterium (Dermacoccaceae) from Sarawak, Malaysia.</title>
        <authorList>
            <person name="Juboi H."/>
            <person name="Basik A."/>
            <person name="Shamsul S.S."/>
            <person name="Arnold P."/>
            <person name="Schmitt E.K."/>
            <person name="Sanglier J.-J."/>
            <person name="Yeo T."/>
        </authorList>
    </citation>
    <scope>NUCLEOTIDE SEQUENCE [LARGE SCALE GENOMIC DNA]</scope>
    <source>
        <strain evidence="4">C296001</strain>
    </source>
</reference>
<comment type="caution">
    <text evidence="3">The sequence shown here is derived from an EMBL/GenBank/DDBJ whole genome shotgun (WGS) entry which is preliminary data.</text>
</comment>